<evidence type="ECO:0000313" key="2">
    <source>
        <dbReference type="EMBL" id="ELY62290.1"/>
    </source>
</evidence>
<sequence>MERTSFDQPWCRGRTVGIRRDASLDGDATPPLSLDETSAGLATQGIRQRAAICRVMCGRLPHIVAQPPCRRLDNDAPGTGAEWIGPANGYR</sequence>
<accession>L9XKL8</accession>
<comment type="caution">
    <text evidence="2">The sequence shown here is derived from an EMBL/GenBank/DDBJ whole genome shotgun (WGS) entry which is preliminary data.</text>
</comment>
<dbReference type="STRING" id="1227499.C493_00650"/>
<feature type="region of interest" description="Disordered" evidence="1">
    <location>
        <begin position="68"/>
        <end position="91"/>
    </location>
</feature>
<proteinExistence type="predicted"/>
<dbReference type="Proteomes" id="UP000011602">
    <property type="component" value="Unassembled WGS sequence"/>
</dbReference>
<name>L9XKL8_9EURY</name>
<reference evidence="2 3" key="1">
    <citation type="journal article" date="2014" name="PLoS Genet.">
        <title>Phylogenetically driven sequencing of extremely halophilic archaea reveals strategies for static and dynamic osmo-response.</title>
        <authorList>
            <person name="Becker E.A."/>
            <person name="Seitzer P.M."/>
            <person name="Tritt A."/>
            <person name="Larsen D."/>
            <person name="Krusor M."/>
            <person name="Yao A.I."/>
            <person name="Wu D."/>
            <person name="Madern D."/>
            <person name="Eisen J.A."/>
            <person name="Darling A.E."/>
            <person name="Facciotti M.T."/>
        </authorList>
    </citation>
    <scope>NUCLEOTIDE SEQUENCE [LARGE SCALE GENOMIC DNA]</scope>
    <source>
        <strain evidence="2 3">JCM 12255</strain>
    </source>
</reference>
<protein>
    <submittedName>
        <fullName evidence="2">Uncharacterized protein</fullName>
    </submittedName>
</protein>
<dbReference type="EMBL" id="AOHZ01000002">
    <property type="protein sequence ID" value="ELY62290.1"/>
    <property type="molecule type" value="Genomic_DNA"/>
</dbReference>
<organism evidence="2 3">
    <name type="scientific">Natronolimnohabitans innermongolicus JCM 12255</name>
    <dbReference type="NCBI Taxonomy" id="1227499"/>
    <lineage>
        <taxon>Archaea</taxon>
        <taxon>Methanobacteriati</taxon>
        <taxon>Methanobacteriota</taxon>
        <taxon>Stenosarchaea group</taxon>
        <taxon>Halobacteria</taxon>
        <taxon>Halobacteriales</taxon>
        <taxon>Natrialbaceae</taxon>
        <taxon>Natronolimnohabitans</taxon>
    </lineage>
</organism>
<evidence type="ECO:0000313" key="3">
    <source>
        <dbReference type="Proteomes" id="UP000011602"/>
    </source>
</evidence>
<keyword evidence="3" id="KW-1185">Reference proteome</keyword>
<dbReference type="AlphaFoldDB" id="L9XKL8"/>
<evidence type="ECO:0000256" key="1">
    <source>
        <dbReference type="SAM" id="MobiDB-lite"/>
    </source>
</evidence>
<gene>
    <name evidence="2" type="ORF">C493_00650</name>
</gene>